<keyword evidence="5" id="KW-1185">Reference proteome</keyword>
<dbReference type="EMBL" id="MZMZ02003661">
    <property type="protein sequence ID" value="RQM21098.1"/>
    <property type="molecule type" value="Genomic_DNA"/>
</dbReference>
<reference evidence="4" key="1">
    <citation type="submission" date="2018-07" db="EMBL/GenBank/DDBJ databases">
        <title>Annotation of Aphanomyces astaci genome assembly.</title>
        <authorList>
            <person name="Studholme D.J."/>
        </authorList>
    </citation>
    <scope>NUCLEOTIDE SEQUENCE [LARGE SCALE GENOMIC DNA]</scope>
    <source>
        <strain evidence="4">Pc</strain>
    </source>
</reference>
<evidence type="ECO:0000256" key="2">
    <source>
        <dbReference type="ARBA" id="ARBA00023002"/>
    </source>
</evidence>
<sequence length="376" mass="40152">MLGAPTIKKKLVHDFGLVNSKAFNTNVNKALKELDDDDDRKDFGKCGGSYHAGPTSAAYLAHVAKEQEAGQLEAYKREGRVLCCHCNQWTLNEFIREDYVARGAECLCFQKVELEVIAEAGYLTVCFLNTKIRPMQVTDVTAIITGAGRGLGLAFTRAILTGGGRVLMTDIDSAAVEAAARVLQQEFTDRVHSQQQDVTDLASFDAAFDAANRAFPSHPVNVLVNNAGIGNTGFYTSDTAWTNVIAINTTAVIRGTQPVVVNIASMAGLYPLKDSPDYSGSKAAVVAFSRAVGMNVTKTNVRVVALCPGFADTQMGQAVLTHAPAVVRGIGGLMTPDFVASALVLRALAEQDNSGQVLVVSKRGVTYHGRKLPAKL</sequence>
<dbReference type="AlphaFoldDB" id="A0A3R7WXZ9"/>
<evidence type="ECO:0000313" key="4">
    <source>
        <dbReference type="EMBL" id="RQM21098.1"/>
    </source>
</evidence>
<accession>A0A3R7WXZ9</accession>
<comment type="caution">
    <text evidence="4">The sequence shown here is derived from an EMBL/GenBank/DDBJ whole genome shotgun (WGS) entry which is preliminary data.</text>
</comment>
<dbReference type="InterPro" id="IPR020904">
    <property type="entry name" value="Sc_DH/Rdtase_CS"/>
</dbReference>
<dbReference type="CDD" id="cd05233">
    <property type="entry name" value="SDR_c"/>
    <property type="match status" value="1"/>
</dbReference>
<dbReference type="PRINTS" id="PR00080">
    <property type="entry name" value="SDRFAMILY"/>
</dbReference>
<dbReference type="VEuPathDB" id="FungiDB:H257_14018"/>
<proteinExistence type="inferred from homology"/>
<dbReference type="PRINTS" id="PR00081">
    <property type="entry name" value="GDHRDH"/>
</dbReference>
<dbReference type="GO" id="GO:0016616">
    <property type="term" value="F:oxidoreductase activity, acting on the CH-OH group of donors, NAD or NADP as acceptor"/>
    <property type="evidence" value="ECO:0007669"/>
    <property type="project" value="TreeGrafter"/>
</dbReference>
<evidence type="ECO:0000313" key="5">
    <source>
        <dbReference type="Proteomes" id="UP000284702"/>
    </source>
</evidence>
<comment type="similarity">
    <text evidence="1 3">Belongs to the short-chain dehydrogenases/reductases (SDR) family.</text>
</comment>
<dbReference type="Gene3D" id="3.40.50.720">
    <property type="entry name" value="NAD(P)-binding Rossmann-like Domain"/>
    <property type="match status" value="1"/>
</dbReference>
<organism evidence="4 5">
    <name type="scientific">Aphanomyces astaci</name>
    <name type="common">Crayfish plague agent</name>
    <dbReference type="NCBI Taxonomy" id="112090"/>
    <lineage>
        <taxon>Eukaryota</taxon>
        <taxon>Sar</taxon>
        <taxon>Stramenopiles</taxon>
        <taxon>Oomycota</taxon>
        <taxon>Saprolegniomycetes</taxon>
        <taxon>Saprolegniales</taxon>
        <taxon>Verrucalvaceae</taxon>
        <taxon>Aphanomyces</taxon>
    </lineage>
</organism>
<dbReference type="GO" id="GO:0005737">
    <property type="term" value="C:cytoplasm"/>
    <property type="evidence" value="ECO:0007669"/>
    <property type="project" value="TreeGrafter"/>
</dbReference>
<dbReference type="PANTHER" id="PTHR44229:SF4">
    <property type="entry name" value="15-HYDROXYPROSTAGLANDIN DEHYDROGENASE [NAD(+)]"/>
    <property type="match status" value="1"/>
</dbReference>
<dbReference type="InterPro" id="IPR036291">
    <property type="entry name" value="NAD(P)-bd_dom_sf"/>
</dbReference>
<dbReference type="SUPFAM" id="SSF51735">
    <property type="entry name" value="NAD(P)-binding Rossmann-fold domains"/>
    <property type="match status" value="1"/>
</dbReference>
<dbReference type="PROSITE" id="PS00061">
    <property type="entry name" value="ADH_SHORT"/>
    <property type="match status" value="1"/>
</dbReference>
<dbReference type="VEuPathDB" id="FungiDB:H257_14017"/>
<gene>
    <name evidence="4" type="ORF">B5M09_005951</name>
</gene>
<dbReference type="Proteomes" id="UP000284702">
    <property type="component" value="Unassembled WGS sequence"/>
</dbReference>
<dbReference type="InterPro" id="IPR002347">
    <property type="entry name" value="SDR_fam"/>
</dbReference>
<dbReference type="Pfam" id="PF00106">
    <property type="entry name" value="adh_short"/>
    <property type="match status" value="1"/>
</dbReference>
<evidence type="ECO:0000256" key="3">
    <source>
        <dbReference type="RuleBase" id="RU000363"/>
    </source>
</evidence>
<protein>
    <submittedName>
        <fullName evidence="4">Uncharacterized protein</fullName>
    </submittedName>
</protein>
<keyword evidence="2" id="KW-0560">Oxidoreductase</keyword>
<evidence type="ECO:0000256" key="1">
    <source>
        <dbReference type="ARBA" id="ARBA00006484"/>
    </source>
</evidence>
<dbReference type="PANTHER" id="PTHR44229">
    <property type="entry name" value="15-HYDROXYPROSTAGLANDIN DEHYDROGENASE [NAD(+)]"/>
    <property type="match status" value="1"/>
</dbReference>
<name>A0A3R7WXZ9_APHAT</name>